<name>G9ERY6_9GAMM</name>
<dbReference type="RefSeq" id="WP_006871942.1">
    <property type="nucleotide sequence ID" value="NZ_JH413843.1"/>
</dbReference>
<dbReference type="InterPro" id="IPR036047">
    <property type="entry name" value="F-box-like_dom_sf"/>
</dbReference>
<feature type="domain" description="F-box" evidence="1">
    <location>
        <begin position="8"/>
        <end position="54"/>
    </location>
</feature>
<dbReference type="EMBL" id="JH413843">
    <property type="protein sequence ID" value="EHL29767.1"/>
    <property type="molecule type" value="Genomic_DNA"/>
</dbReference>
<sequence>MNEKVESPLIFEVLSTELILEILSHLSVKELGILAMACNVFNQLANDNHLWREKVKHDAYRLYEELSKKQEVVYKFEYKQEQNRKLAEHFQAKNQNHSSTNYSWFSFFSSYTTIEPEEETAIEIMGFFGM</sequence>
<dbReference type="Proteomes" id="UP000002770">
    <property type="component" value="Unassembled WGS sequence"/>
</dbReference>
<proteinExistence type="predicted"/>
<organism evidence="2 3">
    <name type="scientific">Legionella drancourtii LLAP12</name>
    <dbReference type="NCBI Taxonomy" id="658187"/>
    <lineage>
        <taxon>Bacteria</taxon>
        <taxon>Pseudomonadati</taxon>
        <taxon>Pseudomonadota</taxon>
        <taxon>Gammaproteobacteria</taxon>
        <taxon>Legionellales</taxon>
        <taxon>Legionellaceae</taxon>
        <taxon>Legionella</taxon>
    </lineage>
</organism>
<dbReference type="SMART" id="SM00256">
    <property type="entry name" value="FBOX"/>
    <property type="match status" value="1"/>
</dbReference>
<evidence type="ECO:0000313" key="3">
    <source>
        <dbReference type="Proteomes" id="UP000002770"/>
    </source>
</evidence>
<keyword evidence="3" id="KW-1185">Reference proteome</keyword>
<dbReference type="AlphaFoldDB" id="G9ERY6"/>
<evidence type="ECO:0000313" key="2">
    <source>
        <dbReference type="EMBL" id="EHL29767.1"/>
    </source>
</evidence>
<evidence type="ECO:0000259" key="1">
    <source>
        <dbReference type="PROSITE" id="PS50181"/>
    </source>
</evidence>
<accession>G9ERY6</accession>
<dbReference type="InParanoid" id="G9ERY6"/>
<dbReference type="Gene3D" id="1.20.1280.50">
    <property type="match status" value="1"/>
</dbReference>
<reference evidence="2 3" key="1">
    <citation type="journal article" date="2011" name="BMC Genomics">
        <title>Insight into cross-talk between intra-amoebal pathogens.</title>
        <authorList>
            <person name="Gimenez G."/>
            <person name="Bertelli C."/>
            <person name="Moliner C."/>
            <person name="Robert C."/>
            <person name="Raoult D."/>
            <person name="Fournier P.E."/>
            <person name="Greub G."/>
        </authorList>
    </citation>
    <scope>NUCLEOTIDE SEQUENCE [LARGE SCALE GENOMIC DNA]</scope>
    <source>
        <strain evidence="2 3">LLAP12</strain>
    </source>
</reference>
<dbReference type="InterPro" id="IPR001810">
    <property type="entry name" value="F-box_dom"/>
</dbReference>
<gene>
    <name evidence="2" type="ORF">LDG_8058</name>
</gene>
<dbReference type="SUPFAM" id="SSF81383">
    <property type="entry name" value="F-box domain"/>
    <property type="match status" value="1"/>
</dbReference>
<dbReference type="HOGENOM" id="CLU_1935398_0_0_6"/>
<dbReference type="Pfam" id="PF12937">
    <property type="entry name" value="F-box-like"/>
    <property type="match status" value="1"/>
</dbReference>
<dbReference type="PROSITE" id="PS50181">
    <property type="entry name" value="FBOX"/>
    <property type="match status" value="1"/>
</dbReference>
<protein>
    <recommendedName>
        <fullName evidence="1">F-box domain-containing protein</fullName>
    </recommendedName>
</protein>